<gene>
    <name evidence="1" type="ORF">ZIOFF_065172</name>
</gene>
<proteinExistence type="predicted"/>
<protein>
    <recommendedName>
        <fullName evidence="3">Transducin/WD40 repeat-like superfamily protein</fullName>
    </recommendedName>
</protein>
<evidence type="ECO:0008006" key="3">
    <source>
        <dbReference type="Google" id="ProtNLM"/>
    </source>
</evidence>
<dbReference type="EMBL" id="JACMSC010000018">
    <property type="protein sequence ID" value="KAG6475940.1"/>
    <property type="molecule type" value="Genomic_DNA"/>
</dbReference>
<dbReference type="PANTHER" id="PTHR31789">
    <property type="entry name" value="OS05G0482600 PROTEIN"/>
    <property type="match status" value="1"/>
</dbReference>
<dbReference type="Proteomes" id="UP000734854">
    <property type="component" value="Unassembled WGS sequence"/>
</dbReference>
<keyword evidence="2" id="KW-1185">Reference proteome</keyword>
<comment type="caution">
    <text evidence="1">The sequence shown here is derived from an EMBL/GenBank/DDBJ whole genome shotgun (WGS) entry which is preliminary data.</text>
</comment>
<evidence type="ECO:0000313" key="1">
    <source>
        <dbReference type="EMBL" id="KAG6475940.1"/>
    </source>
</evidence>
<reference evidence="1 2" key="1">
    <citation type="submission" date="2020-08" db="EMBL/GenBank/DDBJ databases">
        <title>Plant Genome Project.</title>
        <authorList>
            <person name="Zhang R.-G."/>
        </authorList>
    </citation>
    <scope>NUCLEOTIDE SEQUENCE [LARGE SCALE GENOMIC DNA]</scope>
    <source>
        <tissue evidence="1">Rhizome</tissue>
    </source>
</reference>
<dbReference type="PANTHER" id="PTHR31789:SF9">
    <property type="entry name" value="EXPRESSED PROTEIN"/>
    <property type="match status" value="1"/>
</dbReference>
<dbReference type="InterPro" id="IPR015943">
    <property type="entry name" value="WD40/YVTN_repeat-like_dom_sf"/>
</dbReference>
<name>A0A8J5EWT8_ZINOF</name>
<evidence type="ECO:0000313" key="2">
    <source>
        <dbReference type="Proteomes" id="UP000734854"/>
    </source>
</evidence>
<dbReference type="InterPro" id="IPR057221">
    <property type="entry name" value="DUF7899"/>
</dbReference>
<accession>A0A8J5EWT8</accession>
<dbReference type="SUPFAM" id="SSF69322">
    <property type="entry name" value="Tricorn protease domain 2"/>
    <property type="match status" value="1"/>
</dbReference>
<dbReference type="Pfam" id="PF25463">
    <property type="entry name" value="DUF7899"/>
    <property type="match status" value="1"/>
</dbReference>
<organism evidence="1 2">
    <name type="scientific">Zingiber officinale</name>
    <name type="common">Ginger</name>
    <name type="synonym">Amomum zingiber</name>
    <dbReference type="NCBI Taxonomy" id="94328"/>
    <lineage>
        <taxon>Eukaryota</taxon>
        <taxon>Viridiplantae</taxon>
        <taxon>Streptophyta</taxon>
        <taxon>Embryophyta</taxon>
        <taxon>Tracheophyta</taxon>
        <taxon>Spermatophyta</taxon>
        <taxon>Magnoliopsida</taxon>
        <taxon>Liliopsida</taxon>
        <taxon>Zingiberales</taxon>
        <taxon>Zingiberaceae</taxon>
        <taxon>Zingiber</taxon>
    </lineage>
</organism>
<dbReference type="Gene3D" id="2.130.10.10">
    <property type="entry name" value="YVTN repeat-like/Quinoprotein amine dehydrogenase"/>
    <property type="match status" value="1"/>
</dbReference>
<sequence length="483" mass="55903">MVIENHLKKSPLRIRLRVTARKKGWKLLAGEGSDQKRKRQECLNTVRKLQRREIGGFPQLSRGSAAVTPEKFRNIQLQEEFDTYDPNIHWFLKLQFLKKRSKIIEIVAANDLIFALAQSGLCAAFSRTTNKRICFLNISPDEVIRSLFYNKNNESLITVSVYASDHFSSLKCRTTPIEYIRRNQLDAGYPLFETESLKWPGFVEFDDVNGKVLTYSAQDGIYKVFDLKNYSFLYSICDKEIQEIKISSGSPGIMLLIYQRTLSHVPLTILSIEDGKVLKSFNHLLHRNKKVDFIEQFNEKLLVKQENENLQILDVRNTELVEVSRNEFMTPSAFIFLYENHLFLTFRDRTVSVWNFCGELVTSFEDHQLWHLDCNTNNIYITSDQNLIISYCKSEDGCDDKEGALPVGSINMSNILTGKCIAKICPLDPTLQIASRKRRDDNRSTIRSTIRECLEDVTALFYDEERNEIYTGNKQGLIHVWSN</sequence>
<dbReference type="AlphaFoldDB" id="A0A8J5EWT8"/>